<proteinExistence type="predicted"/>
<feature type="compositionally biased region" description="Gly residues" evidence="1">
    <location>
        <begin position="291"/>
        <end position="316"/>
    </location>
</feature>
<organism evidence="2 3">
    <name type="scientific">Diaporthe eres</name>
    <name type="common">Phomopsis oblonga</name>
    <dbReference type="NCBI Taxonomy" id="83184"/>
    <lineage>
        <taxon>Eukaryota</taxon>
        <taxon>Fungi</taxon>
        <taxon>Dikarya</taxon>
        <taxon>Ascomycota</taxon>
        <taxon>Pezizomycotina</taxon>
        <taxon>Sordariomycetes</taxon>
        <taxon>Sordariomycetidae</taxon>
        <taxon>Diaporthales</taxon>
        <taxon>Diaporthaceae</taxon>
        <taxon>Diaporthe</taxon>
        <taxon>Diaporthe eres species complex</taxon>
    </lineage>
</organism>
<reference evidence="2 3" key="1">
    <citation type="submission" date="2024-02" db="EMBL/GenBank/DDBJ databases">
        <title>De novo assembly and annotation of 12 fungi associated with fruit tree decline syndrome in Ontario, Canada.</title>
        <authorList>
            <person name="Sulman M."/>
            <person name="Ellouze W."/>
            <person name="Ilyukhin E."/>
        </authorList>
    </citation>
    <scope>NUCLEOTIDE SEQUENCE [LARGE SCALE GENOMIC DNA]</scope>
    <source>
        <strain evidence="2 3">M169</strain>
    </source>
</reference>
<sequence length="419" mass="44697">MAAGPLPSLVFENDQLEEPLDRQFAPFAERTVPHLSVEFLRTGGPKPHVVFNLKLNPPRGQLDPDYKAARVSMEWDGGHSNNSDYRVTLLPYIGSSFKATAAFDFPVLNKTLKLKEWLKILEGRSTLCTDQHQTNLSNFDFRYARENPGAVDGCRDWVFENFAMIPRHPELNSGNKYWFFDIIDKNFVKVHPTDPNSRIRISVLVMNRGRFMDRRNPYTQIEVFTVLNLPNRPQYRINYNSETPPPSRGPGGPDGPGGSGGPGGPGGPGGKPPGGRPSGGKPPGSQPPSSTGGGRGPGTTGPTGGAPSGNQLGHGGPTAPLTSRPKVNPTAAAAAPVGDAKKKAAPADAKKKADAEAKKKADAEAKKKADDAEAKKKADDAEAKKKAEAEAKKKAAALPAAKKTTIAAPPVVKKKAVKA</sequence>
<comment type="caution">
    <text evidence="2">The sequence shown here is derived from an EMBL/GenBank/DDBJ whole genome shotgun (WGS) entry which is preliminary data.</text>
</comment>
<evidence type="ECO:0000313" key="3">
    <source>
        <dbReference type="Proteomes" id="UP001430848"/>
    </source>
</evidence>
<gene>
    <name evidence="2" type="ORF">SLS63_003881</name>
</gene>
<feature type="compositionally biased region" description="Low complexity" evidence="1">
    <location>
        <begin position="396"/>
        <end position="411"/>
    </location>
</feature>
<feature type="compositionally biased region" description="Basic and acidic residues" evidence="1">
    <location>
        <begin position="348"/>
        <end position="393"/>
    </location>
</feature>
<evidence type="ECO:0000313" key="2">
    <source>
        <dbReference type="EMBL" id="KAK7735411.1"/>
    </source>
</evidence>
<evidence type="ECO:0000256" key="1">
    <source>
        <dbReference type="SAM" id="MobiDB-lite"/>
    </source>
</evidence>
<accession>A0ABR1PF88</accession>
<dbReference type="Proteomes" id="UP001430848">
    <property type="component" value="Unassembled WGS sequence"/>
</dbReference>
<dbReference type="EMBL" id="JAKNSF020000013">
    <property type="protein sequence ID" value="KAK7735411.1"/>
    <property type="molecule type" value="Genomic_DNA"/>
</dbReference>
<protein>
    <submittedName>
        <fullName evidence="2">Uncharacterized protein</fullName>
    </submittedName>
</protein>
<keyword evidence="3" id="KW-1185">Reference proteome</keyword>
<name>A0ABR1PF88_DIAER</name>
<feature type="compositionally biased region" description="Gly residues" evidence="1">
    <location>
        <begin position="249"/>
        <end position="269"/>
    </location>
</feature>
<feature type="region of interest" description="Disordered" evidence="1">
    <location>
        <begin position="235"/>
        <end position="419"/>
    </location>
</feature>